<keyword evidence="7" id="KW-1185">Reference proteome</keyword>
<dbReference type="Gene3D" id="3.20.20.140">
    <property type="entry name" value="Metal-dependent hydrolases"/>
    <property type="match status" value="1"/>
</dbReference>
<dbReference type="InterPro" id="IPR001365">
    <property type="entry name" value="A_deaminase_dom"/>
</dbReference>
<evidence type="ECO:0000313" key="6">
    <source>
        <dbReference type="EMBL" id="KAH7016622.1"/>
    </source>
</evidence>
<sequence length="479" mass="55795">MVSAEETLNEAIDHTWPWMRFNAHAELKDDRFSTNGRIEFKIEQWNEKKETQQIHDGIFNANEWVQVKSFLEQKFKGNRKDGIKCISEHLMVRPNRGWDQFSEITAVFKILITRHVFEWKFREVIRQCQRQLFSGIETRMMVFQKVGNDDGVGTIDIFEQLGILRAILKEQDDKEKEQTREDANHSHGEKHQKTDSRRVRISVVLATSRQFQLERMEEDFQKALECIEKYPDLITGFDVVGPESTQSCSSEQMYSFLKKAQHELRMLVDVEEYQSSHDVGLRLHAGESTVSYWSNFGLRLIHRPNSNVQMALDLGCKRISHFLAANDFQILQAKRQGVIIEACLITAQKLQAIDRIQDHPIHRWIDMGLKVAISPDNPSTYGCDFIDEFLYILWLGGPCCLWLLHNVIVNSIQGYLMGEEEEKRELAKFEADWTDWVKDSLKPNKYFVTAQNLQGQEYNDGDDSVGTFAYLRFSSVAWP</sequence>
<dbReference type="Proteomes" id="UP000774617">
    <property type="component" value="Unassembled WGS sequence"/>
</dbReference>
<keyword evidence="2" id="KW-0479">Metal-binding</keyword>
<name>A0ABQ8FRE7_9PEZI</name>
<evidence type="ECO:0000259" key="5">
    <source>
        <dbReference type="Pfam" id="PF00962"/>
    </source>
</evidence>
<evidence type="ECO:0000256" key="3">
    <source>
        <dbReference type="ARBA" id="ARBA00022801"/>
    </source>
</evidence>
<evidence type="ECO:0000313" key="7">
    <source>
        <dbReference type="Proteomes" id="UP000774617"/>
    </source>
</evidence>
<gene>
    <name evidence="6" type="ORF">B0J12DRAFT_705632</name>
</gene>
<evidence type="ECO:0000256" key="4">
    <source>
        <dbReference type="SAM" id="MobiDB-lite"/>
    </source>
</evidence>
<comment type="caution">
    <text evidence="6">The sequence shown here is derived from an EMBL/GenBank/DDBJ whole genome shotgun (WGS) entry which is preliminary data.</text>
</comment>
<dbReference type="Pfam" id="PF00962">
    <property type="entry name" value="A_deaminase"/>
    <property type="match status" value="1"/>
</dbReference>
<keyword evidence="3" id="KW-0378">Hydrolase</keyword>
<feature type="domain" description="Adenosine deaminase" evidence="5">
    <location>
        <begin position="275"/>
        <end position="389"/>
    </location>
</feature>
<dbReference type="InterPro" id="IPR006330">
    <property type="entry name" value="Ado/ade_deaminase"/>
</dbReference>
<accession>A0ABQ8FRE7</accession>
<dbReference type="PANTHER" id="PTHR11409">
    <property type="entry name" value="ADENOSINE DEAMINASE"/>
    <property type="match status" value="1"/>
</dbReference>
<dbReference type="InterPro" id="IPR032466">
    <property type="entry name" value="Metal_Hydrolase"/>
</dbReference>
<comment type="cofactor">
    <cofactor evidence="1">
        <name>Zn(2+)</name>
        <dbReference type="ChEBI" id="CHEBI:29105"/>
    </cofactor>
</comment>
<dbReference type="SUPFAM" id="SSF51556">
    <property type="entry name" value="Metallo-dependent hydrolases"/>
    <property type="match status" value="1"/>
</dbReference>
<feature type="region of interest" description="Disordered" evidence="4">
    <location>
        <begin position="174"/>
        <end position="196"/>
    </location>
</feature>
<proteinExistence type="predicted"/>
<dbReference type="PANTHER" id="PTHR11409:SF39">
    <property type="entry name" value="ADENOSINE DEAMINASE 2"/>
    <property type="match status" value="1"/>
</dbReference>
<evidence type="ECO:0000256" key="1">
    <source>
        <dbReference type="ARBA" id="ARBA00001947"/>
    </source>
</evidence>
<evidence type="ECO:0000256" key="2">
    <source>
        <dbReference type="ARBA" id="ARBA00022723"/>
    </source>
</evidence>
<reference evidence="6 7" key="1">
    <citation type="journal article" date="2021" name="Nat. Commun.">
        <title>Genetic determinants of endophytism in the Arabidopsis root mycobiome.</title>
        <authorList>
            <person name="Mesny F."/>
            <person name="Miyauchi S."/>
            <person name="Thiergart T."/>
            <person name="Pickel B."/>
            <person name="Atanasova L."/>
            <person name="Karlsson M."/>
            <person name="Huettel B."/>
            <person name="Barry K.W."/>
            <person name="Haridas S."/>
            <person name="Chen C."/>
            <person name="Bauer D."/>
            <person name="Andreopoulos W."/>
            <person name="Pangilinan J."/>
            <person name="LaButti K."/>
            <person name="Riley R."/>
            <person name="Lipzen A."/>
            <person name="Clum A."/>
            <person name="Drula E."/>
            <person name="Henrissat B."/>
            <person name="Kohler A."/>
            <person name="Grigoriev I.V."/>
            <person name="Martin F.M."/>
            <person name="Hacquard S."/>
        </authorList>
    </citation>
    <scope>NUCLEOTIDE SEQUENCE [LARGE SCALE GENOMIC DNA]</scope>
    <source>
        <strain evidence="6 7">MPI-SDFR-AT-0080</strain>
    </source>
</reference>
<organism evidence="6 7">
    <name type="scientific">Macrophomina phaseolina</name>
    <dbReference type="NCBI Taxonomy" id="35725"/>
    <lineage>
        <taxon>Eukaryota</taxon>
        <taxon>Fungi</taxon>
        <taxon>Dikarya</taxon>
        <taxon>Ascomycota</taxon>
        <taxon>Pezizomycotina</taxon>
        <taxon>Dothideomycetes</taxon>
        <taxon>Dothideomycetes incertae sedis</taxon>
        <taxon>Botryosphaeriales</taxon>
        <taxon>Botryosphaeriaceae</taxon>
        <taxon>Macrophomina</taxon>
    </lineage>
</organism>
<protein>
    <recommendedName>
        <fullName evidence="5">Adenosine deaminase domain-containing protein</fullName>
    </recommendedName>
</protein>
<dbReference type="EMBL" id="JAGTJR010000074">
    <property type="protein sequence ID" value="KAH7016622.1"/>
    <property type="molecule type" value="Genomic_DNA"/>
</dbReference>